<organism evidence="3 4">
    <name type="scientific">Penicillium canescens</name>
    <dbReference type="NCBI Taxonomy" id="5083"/>
    <lineage>
        <taxon>Eukaryota</taxon>
        <taxon>Fungi</taxon>
        <taxon>Dikarya</taxon>
        <taxon>Ascomycota</taxon>
        <taxon>Pezizomycotina</taxon>
        <taxon>Eurotiomycetes</taxon>
        <taxon>Eurotiomycetidae</taxon>
        <taxon>Eurotiales</taxon>
        <taxon>Aspergillaceae</taxon>
        <taxon>Penicillium</taxon>
    </lineage>
</organism>
<feature type="region of interest" description="Disordered" evidence="1">
    <location>
        <begin position="26"/>
        <end position="60"/>
    </location>
</feature>
<evidence type="ECO:0000313" key="3">
    <source>
        <dbReference type="EMBL" id="KAJ6023562.1"/>
    </source>
</evidence>
<dbReference type="EMBL" id="JAQJZL010000016">
    <property type="protein sequence ID" value="KAJ6023562.1"/>
    <property type="molecule type" value="Genomic_DNA"/>
</dbReference>
<evidence type="ECO:0000313" key="4">
    <source>
        <dbReference type="Proteomes" id="UP001219568"/>
    </source>
</evidence>
<dbReference type="InterPro" id="IPR056632">
    <property type="entry name" value="DUF7730"/>
</dbReference>
<evidence type="ECO:0000256" key="1">
    <source>
        <dbReference type="SAM" id="MobiDB-lite"/>
    </source>
</evidence>
<feature type="domain" description="DUF7730" evidence="2">
    <location>
        <begin position="66"/>
        <end position="131"/>
    </location>
</feature>
<reference evidence="3" key="2">
    <citation type="submission" date="2023-01" db="EMBL/GenBank/DDBJ databases">
        <authorList>
            <person name="Petersen C."/>
        </authorList>
    </citation>
    <scope>NUCLEOTIDE SEQUENCE</scope>
    <source>
        <strain evidence="3">IBT 15450</strain>
    </source>
</reference>
<gene>
    <name evidence="3" type="ORF">N7460_013957</name>
</gene>
<dbReference type="Proteomes" id="UP001219568">
    <property type="component" value="Unassembled WGS sequence"/>
</dbReference>
<keyword evidence="4" id="KW-1185">Reference proteome</keyword>
<reference evidence="3" key="1">
    <citation type="journal article" date="2023" name="IMA Fungus">
        <title>Comparative genomic study of the Penicillium genus elucidates a diverse pangenome and 15 lateral gene transfer events.</title>
        <authorList>
            <person name="Petersen C."/>
            <person name="Sorensen T."/>
            <person name="Nielsen M.R."/>
            <person name="Sondergaard T.E."/>
            <person name="Sorensen J.L."/>
            <person name="Fitzpatrick D.A."/>
            <person name="Frisvad J.C."/>
            <person name="Nielsen K.L."/>
        </authorList>
    </citation>
    <scope>NUCLEOTIDE SEQUENCE</scope>
    <source>
        <strain evidence="3">IBT 15450</strain>
    </source>
</reference>
<name>A0AAD6N2J3_PENCN</name>
<dbReference type="Pfam" id="PF24864">
    <property type="entry name" value="DUF7730"/>
    <property type="match status" value="1"/>
</dbReference>
<comment type="caution">
    <text evidence="3">The sequence shown here is derived from an EMBL/GenBank/DDBJ whole genome shotgun (WGS) entry which is preliminary data.</text>
</comment>
<evidence type="ECO:0000259" key="2">
    <source>
        <dbReference type="Pfam" id="PF24864"/>
    </source>
</evidence>
<sequence length="259" mass="30045">MQDIFPFHPFKYLRKLLCDHNEVEERQQADWGARPEPLPTQTRRVLTLPSSPSAATQSNTENPIYHQEQSQFFANIPLEIRLLVYQEVLAPSDYPILHVASGDGRLLSRRCFENDPRHPSWCHKCSGRLLNRDGTIIPIYRTTTYDPVVSANLGRSLISSVPSYRNASTAFGLYSCRSLFGTVEFTRWNDWPFEFQQDDDSYPDWNEVIQLLEPMKAIRVPNFVLTLFWYVDQAEISRAVGDAAPFRVEFKEHHGRCYD</sequence>
<protein>
    <recommendedName>
        <fullName evidence="2">DUF7730 domain-containing protein</fullName>
    </recommendedName>
</protein>
<feature type="compositionally biased region" description="Polar residues" evidence="1">
    <location>
        <begin position="39"/>
        <end position="60"/>
    </location>
</feature>
<proteinExistence type="predicted"/>
<accession>A0AAD6N2J3</accession>
<dbReference type="AlphaFoldDB" id="A0AAD6N2J3"/>